<feature type="region of interest" description="Disordered" evidence="1">
    <location>
        <begin position="41"/>
        <end position="72"/>
    </location>
</feature>
<proteinExistence type="predicted"/>
<reference evidence="3" key="1">
    <citation type="journal article" date="2019" name="Int. J. Syst. Evol. Microbiol.">
        <title>The Global Catalogue of Microorganisms (GCM) 10K type strain sequencing project: providing services to taxonomists for standard genome sequencing and annotation.</title>
        <authorList>
            <consortium name="The Broad Institute Genomics Platform"/>
            <consortium name="The Broad Institute Genome Sequencing Center for Infectious Disease"/>
            <person name="Wu L."/>
            <person name="Ma J."/>
        </authorList>
    </citation>
    <scope>NUCLEOTIDE SEQUENCE [LARGE SCALE GENOMIC DNA]</scope>
    <source>
        <strain evidence="3">JCM 4586</strain>
    </source>
</reference>
<dbReference type="EMBL" id="BMUT01000001">
    <property type="protein sequence ID" value="GGX61467.1"/>
    <property type="molecule type" value="Genomic_DNA"/>
</dbReference>
<feature type="compositionally biased region" description="Basic and acidic residues" evidence="1">
    <location>
        <begin position="45"/>
        <end position="58"/>
    </location>
</feature>
<evidence type="ECO:0000256" key="1">
    <source>
        <dbReference type="SAM" id="MobiDB-lite"/>
    </source>
</evidence>
<comment type="caution">
    <text evidence="2">The sequence shown here is derived from an EMBL/GenBank/DDBJ whole genome shotgun (WGS) entry which is preliminary data.</text>
</comment>
<dbReference type="Proteomes" id="UP000659223">
    <property type="component" value="Unassembled WGS sequence"/>
</dbReference>
<name>A0ABQ2Y4J3_9ACTN</name>
<sequence length="72" mass="8063">MRPRADRPPAAPETGGRARPEMRPHGSHRAFCAPAAMKRLTPRAGRADNRFPERESWRRTGPVRVQALPPAQ</sequence>
<accession>A0ABQ2Y4J3</accession>
<keyword evidence="3" id="KW-1185">Reference proteome</keyword>
<gene>
    <name evidence="2" type="ORF">GCM10010324_02730</name>
</gene>
<feature type="region of interest" description="Disordered" evidence="1">
    <location>
        <begin position="1"/>
        <end position="28"/>
    </location>
</feature>
<organism evidence="2 3">
    <name type="scientific">Streptomyces hiroshimensis</name>
    <dbReference type="NCBI Taxonomy" id="66424"/>
    <lineage>
        <taxon>Bacteria</taxon>
        <taxon>Bacillati</taxon>
        <taxon>Actinomycetota</taxon>
        <taxon>Actinomycetes</taxon>
        <taxon>Kitasatosporales</taxon>
        <taxon>Streptomycetaceae</taxon>
        <taxon>Streptomyces</taxon>
    </lineage>
</organism>
<evidence type="ECO:0000313" key="2">
    <source>
        <dbReference type="EMBL" id="GGX61467.1"/>
    </source>
</evidence>
<protein>
    <submittedName>
        <fullName evidence="2">Uncharacterized protein</fullName>
    </submittedName>
</protein>
<evidence type="ECO:0000313" key="3">
    <source>
        <dbReference type="Proteomes" id="UP000659223"/>
    </source>
</evidence>